<evidence type="ECO:0000256" key="2">
    <source>
        <dbReference type="ARBA" id="ARBA00022679"/>
    </source>
</evidence>
<evidence type="ECO:0000256" key="4">
    <source>
        <dbReference type="ARBA" id="ARBA00022989"/>
    </source>
</evidence>
<dbReference type="Pfam" id="PF01529">
    <property type="entry name" value="DHHC"/>
    <property type="match status" value="1"/>
</dbReference>
<evidence type="ECO:0000256" key="7">
    <source>
        <dbReference type="ARBA" id="ARBA00038298"/>
    </source>
</evidence>
<dbReference type="InterPro" id="IPR001594">
    <property type="entry name" value="Palmitoyltrfase_DHHC"/>
</dbReference>
<comment type="domain">
    <text evidence="8">The DHHC domain is required for palmitoyltransferase activity.</text>
</comment>
<dbReference type="EC" id="2.3.1.225" evidence="8"/>
<protein>
    <recommendedName>
        <fullName evidence="8">Palmitoyltransferase</fullName>
        <ecNumber evidence="8">2.3.1.225</ecNumber>
    </recommendedName>
</protein>
<dbReference type="GO" id="GO:0005794">
    <property type="term" value="C:Golgi apparatus"/>
    <property type="evidence" value="ECO:0007669"/>
    <property type="project" value="TreeGrafter"/>
</dbReference>
<dbReference type="AlphaFoldDB" id="A0A078ALU0"/>
<comment type="subcellular location">
    <subcellularLocation>
        <location evidence="1">Membrane</location>
        <topology evidence="1">Multi-pass membrane protein</topology>
    </subcellularLocation>
</comment>
<evidence type="ECO:0000256" key="8">
    <source>
        <dbReference type="RuleBase" id="RU079119"/>
    </source>
</evidence>
<keyword evidence="5 8" id="KW-0472">Membrane</keyword>
<feature type="transmembrane region" description="Helical" evidence="8">
    <location>
        <begin position="210"/>
        <end position="230"/>
    </location>
</feature>
<dbReference type="PANTHER" id="PTHR22883">
    <property type="entry name" value="ZINC FINGER DHHC DOMAIN CONTAINING PROTEIN"/>
    <property type="match status" value="1"/>
</dbReference>
<keyword evidence="4 8" id="KW-1133">Transmembrane helix</keyword>
<dbReference type="GO" id="GO:0016020">
    <property type="term" value="C:membrane"/>
    <property type="evidence" value="ECO:0007669"/>
    <property type="project" value="UniProtKB-SubCell"/>
</dbReference>
<dbReference type="EMBL" id="CCKQ01011303">
    <property type="protein sequence ID" value="CDW82846.1"/>
    <property type="molecule type" value="Genomic_DNA"/>
</dbReference>
<keyword evidence="6 8" id="KW-0012">Acyltransferase</keyword>
<dbReference type="GO" id="GO:0019706">
    <property type="term" value="F:protein-cysteine S-palmitoyltransferase activity"/>
    <property type="evidence" value="ECO:0007669"/>
    <property type="project" value="UniProtKB-EC"/>
</dbReference>
<comment type="catalytic activity">
    <reaction evidence="8">
        <text>L-cysteinyl-[protein] + hexadecanoyl-CoA = S-hexadecanoyl-L-cysteinyl-[protein] + CoA</text>
        <dbReference type="Rhea" id="RHEA:36683"/>
        <dbReference type="Rhea" id="RHEA-COMP:10131"/>
        <dbReference type="Rhea" id="RHEA-COMP:11032"/>
        <dbReference type="ChEBI" id="CHEBI:29950"/>
        <dbReference type="ChEBI" id="CHEBI:57287"/>
        <dbReference type="ChEBI" id="CHEBI:57379"/>
        <dbReference type="ChEBI" id="CHEBI:74151"/>
        <dbReference type="EC" id="2.3.1.225"/>
    </reaction>
</comment>
<evidence type="ECO:0000256" key="5">
    <source>
        <dbReference type="ARBA" id="ARBA00023136"/>
    </source>
</evidence>
<feature type="transmembrane region" description="Helical" evidence="8">
    <location>
        <begin position="81"/>
        <end position="102"/>
    </location>
</feature>
<feature type="domain" description="Palmitoyltransferase DHHC" evidence="9">
    <location>
        <begin position="164"/>
        <end position="228"/>
    </location>
</feature>
<evidence type="ECO:0000256" key="1">
    <source>
        <dbReference type="ARBA" id="ARBA00004141"/>
    </source>
</evidence>
<evidence type="ECO:0000313" key="11">
    <source>
        <dbReference type="Proteomes" id="UP000039865"/>
    </source>
</evidence>
<dbReference type="Proteomes" id="UP000039865">
    <property type="component" value="Unassembled WGS sequence"/>
</dbReference>
<dbReference type="OMA" id="DCNICIR"/>
<dbReference type="OrthoDB" id="9909019at2759"/>
<dbReference type="GO" id="GO:0006612">
    <property type="term" value="P:protein targeting to membrane"/>
    <property type="evidence" value="ECO:0007669"/>
    <property type="project" value="TreeGrafter"/>
</dbReference>
<evidence type="ECO:0000256" key="3">
    <source>
        <dbReference type="ARBA" id="ARBA00022692"/>
    </source>
</evidence>
<keyword evidence="2 8" id="KW-0808">Transferase</keyword>
<evidence type="ECO:0000313" key="10">
    <source>
        <dbReference type="EMBL" id="CDW82846.1"/>
    </source>
</evidence>
<gene>
    <name evidence="10" type="primary">Contig4271.g4575</name>
    <name evidence="10" type="ORF">STYLEM_11881</name>
</gene>
<accession>A0A078ALU0</accession>
<feature type="transmembrane region" description="Helical" evidence="8">
    <location>
        <begin position="51"/>
        <end position="74"/>
    </location>
</feature>
<sequence length="235" mass="26778">MSNSLDNQSQQNTTLNFTTFRRYQPKMIGNVYCYWYNKNTSQPRITIGPTWMFAVPVFIAALVMLFCFIQGLLYMNKIGMILKSIAFVMIGFNLQSYFYTLLGNQGLPKELFIRQDILATQGDSLNASSSSSSSNNSRSANNSFKDVSLGSIDMENGYSSGLQNRRCEICDIRQEENDYHCRACAVCVRGYHHHCVFFSKCIGEGNTQSFFHTLILLVVLTCYYTALVILEQVYF</sequence>
<proteinExistence type="inferred from homology"/>
<organism evidence="10 11">
    <name type="scientific">Stylonychia lemnae</name>
    <name type="common">Ciliate</name>
    <dbReference type="NCBI Taxonomy" id="5949"/>
    <lineage>
        <taxon>Eukaryota</taxon>
        <taxon>Sar</taxon>
        <taxon>Alveolata</taxon>
        <taxon>Ciliophora</taxon>
        <taxon>Intramacronucleata</taxon>
        <taxon>Spirotrichea</taxon>
        <taxon>Stichotrichia</taxon>
        <taxon>Sporadotrichida</taxon>
        <taxon>Oxytrichidae</taxon>
        <taxon>Stylonychinae</taxon>
        <taxon>Stylonychia</taxon>
    </lineage>
</organism>
<name>A0A078ALU0_STYLE</name>
<keyword evidence="3 8" id="KW-0812">Transmembrane</keyword>
<evidence type="ECO:0000256" key="6">
    <source>
        <dbReference type="ARBA" id="ARBA00023315"/>
    </source>
</evidence>
<keyword evidence="11" id="KW-1185">Reference proteome</keyword>
<dbReference type="InParanoid" id="A0A078ALU0"/>
<dbReference type="PANTHER" id="PTHR22883:SF23">
    <property type="entry name" value="PALMITOYLTRANSFERASE ZDHHC6"/>
    <property type="match status" value="1"/>
</dbReference>
<dbReference type="GO" id="GO:0005783">
    <property type="term" value="C:endoplasmic reticulum"/>
    <property type="evidence" value="ECO:0007669"/>
    <property type="project" value="TreeGrafter"/>
</dbReference>
<dbReference type="InterPro" id="IPR039859">
    <property type="entry name" value="PFA4/ZDH16/20/ERF2-like"/>
</dbReference>
<evidence type="ECO:0000259" key="9">
    <source>
        <dbReference type="Pfam" id="PF01529"/>
    </source>
</evidence>
<reference evidence="10 11" key="1">
    <citation type="submission" date="2014-06" db="EMBL/GenBank/DDBJ databases">
        <authorList>
            <person name="Swart Estienne"/>
        </authorList>
    </citation>
    <scope>NUCLEOTIDE SEQUENCE [LARGE SCALE GENOMIC DNA]</scope>
    <source>
        <strain evidence="10 11">130c</strain>
    </source>
</reference>
<dbReference type="PROSITE" id="PS50216">
    <property type="entry name" value="DHHC"/>
    <property type="match status" value="1"/>
</dbReference>
<comment type="similarity">
    <text evidence="7">Belongs to the DHHC palmitoyltransferase family. PFA5 subfamily.</text>
</comment>